<dbReference type="WBParaSite" id="Minc3s05320g38012">
    <property type="protein sequence ID" value="Minc3s05320g38012"/>
    <property type="gene ID" value="Minc3s05320g38012"/>
</dbReference>
<dbReference type="PANTHER" id="PTHR32100">
    <property type="entry name" value="OMEGA-6 FATTY ACID DESATURASE, CHLOROPLASTIC"/>
    <property type="match status" value="1"/>
</dbReference>
<dbReference type="Proteomes" id="UP000887563">
    <property type="component" value="Unplaced"/>
</dbReference>
<evidence type="ECO:0000259" key="2">
    <source>
        <dbReference type="Pfam" id="PF00487"/>
    </source>
</evidence>
<keyword evidence="1" id="KW-1133">Transmembrane helix</keyword>
<sequence length="404" mass="46812">MSCVDTTKNNLINNGGYNPDNIIHDGSSSYRLFNDDSKSEFYGGNAESASSNIGVFRQVPNVEELRMSVPPECFDKPLIRSISYLILDLVIISGLYMVVGIVENYLGFVGLFNLNLQKKFFLKFRYWVLGMYLSSLFCIGHDCGHGTFSSYTWVNDLFGHISHAVIMDKGHPWVTEEEYESSNWIKKHFAKIPLSGLIRWNPIYTIAGLPDGSHFWPWSKLFENNVDRIKCVVSVSACFLCSFVILYYMNYNLWNFFKYYYVPLMFQVVCFWMVIITFLQHQDEQIEVYEEGTWAFMKGQLQTVDRSFGFGIDKALHHITDGHVAHHFFFTRIPHYNLPKATEAVKKVLQKYPGAYKHKSAYDFLIKFLWLNIKLDCLVGKGSGLLKYRSTVQNDEQLNNKKDK</sequence>
<keyword evidence="1" id="KW-0472">Membrane</keyword>
<accession>A0A914NCH0</accession>
<dbReference type="GO" id="GO:0016491">
    <property type="term" value="F:oxidoreductase activity"/>
    <property type="evidence" value="ECO:0007669"/>
    <property type="project" value="InterPro"/>
</dbReference>
<feature type="transmembrane region" description="Helical" evidence="1">
    <location>
        <begin position="260"/>
        <end position="279"/>
    </location>
</feature>
<evidence type="ECO:0000256" key="1">
    <source>
        <dbReference type="SAM" id="Phobius"/>
    </source>
</evidence>
<proteinExistence type="predicted"/>
<reference evidence="4" key="1">
    <citation type="submission" date="2022-11" db="UniProtKB">
        <authorList>
            <consortium name="WormBaseParasite"/>
        </authorList>
    </citation>
    <scope>IDENTIFICATION</scope>
</reference>
<feature type="transmembrane region" description="Helical" evidence="1">
    <location>
        <begin position="84"/>
        <end position="106"/>
    </location>
</feature>
<feature type="transmembrane region" description="Helical" evidence="1">
    <location>
        <begin position="126"/>
        <end position="144"/>
    </location>
</feature>
<feature type="domain" description="Fatty acid desaturase" evidence="2">
    <location>
        <begin position="235"/>
        <end position="358"/>
    </location>
</feature>
<evidence type="ECO:0000313" key="4">
    <source>
        <dbReference type="WBParaSite" id="Minc3s05320g38012"/>
    </source>
</evidence>
<dbReference type="InterPro" id="IPR012171">
    <property type="entry name" value="Fatty_acid_desaturase"/>
</dbReference>
<keyword evidence="1" id="KW-0812">Transmembrane</keyword>
<dbReference type="AlphaFoldDB" id="A0A914NCH0"/>
<feature type="transmembrane region" description="Helical" evidence="1">
    <location>
        <begin position="229"/>
        <end position="248"/>
    </location>
</feature>
<organism evidence="3 4">
    <name type="scientific">Meloidogyne incognita</name>
    <name type="common">Southern root-knot nematode worm</name>
    <name type="synonym">Oxyuris incognita</name>
    <dbReference type="NCBI Taxonomy" id="6306"/>
    <lineage>
        <taxon>Eukaryota</taxon>
        <taxon>Metazoa</taxon>
        <taxon>Ecdysozoa</taxon>
        <taxon>Nematoda</taxon>
        <taxon>Chromadorea</taxon>
        <taxon>Rhabditida</taxon>
        <taxon>Tylenchina</taxon>
        <taxon>Tylenchomorpha</taxon>
        <taxon>Tylenchoidea</taxon>
        <taxon>Meloidogynidae</taxon>
        <taxon>Meloidogyninae</taxon>
        <taxon>Meloidogyne</taxon>
        <taxon>Meloidogyne incognita group</taxon>
    </lineage>
</organism>
<evidence type="ECO:0000313" key="3">
    <source>
        <dbReference type="Proteomes" id="UP000887563"/>
    </source>
</evidence>
<dbReference type="InterPro" id="IPR005804">
    <property type="entry name" value="FA_desaturase_dom"/>
</dbReference>
<dbReference type="GO" id="GO:0006629">
    <property type="term" value="P:lipid metabolic process"/>
    <property type="evidence" value="ECO:0007669"/>
    <property type="project" value="InterPro"/>
</dbReference>
<protein>
    <submittedName>
        <fullName evidence="4">Fatty acid desaturase domain-containing protein</fullName>
    </submittedName>
</protein>
<name>A0A914NCH0_MELIC</name>
<dbReference type="Pfam" id="PF00487">
    <property type="entry name" value="FA_desaturase"/>
    <property type="match status" value="1"/>
</dbReference>
<keyword evidence="3" id="KW-1185">Reference proteome</keyword>